<reference evidence="1" key="1">
    <citation type="submission" date="2021-01" db="EMBL/GenBank/DDBJ databases">
        <authorList>
            <person name="Corre E."/>
            <person name="Pelletier E."/>
            <person name="Niang G."/>
            <person name="Scheremetjew M."/>
            <person name="Finn R."/>
            <person name="Kale V."/>
            <person name="Holt S."/>
            <person name="Cochrane G."/>
            <person name="Meng A."/>
            <person name="Brown T."/>
            <person name="Cohen L."/>
        </authorList>
    </citation>
    <scope>NUCLEOTIDE SEQUENCE</scope>
    <source>
        <strain evidence="1">CCAP1064/1</strain>
    </source>
</reference>
<evidence type="ECO:0000313" key="1">
    <source>
        <dbReference type="EMBL" id="CAD8421697.1"/>
    </source>
</evidence>
<dbReference type="AlphaFoldDB" id="A0A7S0CFQ6"/>
<name>A0A7S0CFQ6_9STRA</name>
<organism evidence="1">
    <name type="scientific">Proboscia inermis</name>
    <dbReference type="NCBI Taxonomy" id="420281"/>
    <lineage>
        <taxon>Eukaryota</taxon>
        <taxon>Sar</taxon>
        <taxon>Stramenopiles</taxon>
        <taxon>Ochrophyta</taxon>
        <taxon>Bacillariophyta</taxon>
        <taxon>Coscinodiscophyceae</taxon>
        <taxon>Rhizosoleniophycidae</taxon>
        <taxon>Rhizosoleniales</taxon>
        <taxon>Rhizosoleniaceae</taxon>
        <taxon>Proboscia</taxon>
    </lineage>
</organism>
<gene>
    <name evidence="1" type="ORF">PINE0816_LOCUS17853</name>
</gene>
<dbReference type="EMBL" id="HBEL01038385">
    <property type="protein sequence ID" value="CAD8421697.1"/>
    <property type="molecule type" value="Transcribed_RNA"/>
</dbReference>
<proteinExistence type="predicted"/>
<protein>
    <submittedName>
        <fullName evidence="1">Uncharacterized protein</fullName>
    </submittedName>
</protein>
<accession>A0A7S0CFQ6</accession>
<sequence>MGYRSINSFSRTRSSCCGGISQQSMDEGQLIMVGDYFSFAWIPLGHQIFFGRPSPELTLKMILESTTAKPTDDVNKMRDYVTRCLDSPDTIMMESNYGEEDLRPEEIWQ</sequence>